<evidence type="ECO:0000313" key="4">
    <source>
        <dbReference type="Proteomes" id="UP000316541"/>
    </source>
</evidence>
<comment type="caution">
    <text evidence="3">The sequence shown here is derived from an EMBL/GenBank/DDBJ whole genome shotgun (WGS) entry which is preliminary data.</text>
</comment>
<dbReference type="InterPro" id="IPR003495">
    <property type="entry name" value="CobW/HypB/UreG_nucleotide-bd"/>
</dbReference>
<name>A0A544YPC1_9ACTN</name>
<dbReference type="EMBL" id="VIRM01000031">
    <property type="protein sequence ID" value="TQS18621.1"/>
    <property type="molecule type" value="Genomic_DNA"/>
</dbReference>
<accession>A0A544YPC1</accession>
<feature type="compositionally biased region" description="Polar residues" evidence="1">
    <location>
        <begin position="1"/>
        <end position="14"/>
    </location>
</feature>
<dbReference type="Proteomes" id="UP000316541">
    <property type="component" value="Unassembled WGS sequence"/>
</dbReference>
<dbReference type="InterPro" id="IPR027417">
    <property type="entry name" value="P-loop_NTPase"/>
</dbReference>
<evidence type="ECO:0000259" key="2">
    <source>
        <dbReference type="Pfam" id="PF02492"/>
    </source>
</evidence>
<feature type="region of interest" description="Disordered" evidence="1">
    <location>
        <begin position="1"/>
        <end position="27"/>
    </location>
</feature>
<organism evidence="3 4">
    <name type="scientific">Microbispora hainanensis</name>
    <dbReference type="NCBI Taxonomy" id="568844"/>
    <lineage>
        <taxon>Bacteria</taxon>
        <taxon>Bacillati</taxon>
        <taxon>Actinomycetota</taxon>
        <taxon>Actinomycetes</taxon>
        <taxon>Streptosporangiales</taxon>
        <taxon>Streptosporangiaceae</taxon>
        <taxon>Microbispora</taxon>
    </lineage>
</organism>
<gene>
    <name evidence="3" type="ORF">FLX08_24090</name>
</gene>
<protein>
    <recommendedName>
        <fullName evidence="2">CobW/HypB/UreG nucleotide-binding domain-containing protein</fullName>
    </recommendedName>
</protein>
<evidence type="ECO:0000313" key="3">
    <source>
        <dbReference type="EMBL" id="TQS18621.1"/>
    </source>
</evidence>
<proteinExistence type="predicted"/>
<dbReference type="AlphaFoldDB" id="A0A544YPC1"/>
<dbReference type="SUPFAM" id="SSF52540">
    <property type="entry name" value="P-loop containing nucleoside triphosphate hydrolases"/>
    <property type="match status" value="1"/>
</dbReference>
<dbReference type="Gene3D" id="3.40.50.300">
    <property type="entry name" value="P-loop containing nucleotide triphosphate hydrolases"/>
    <property type="match status" value="1"/>
</dbReference>
<feature type="domain" description="CobW/HypB/UreG nucleotide-binding" evidence="2">
    <location>
        <begin position="21"/>
        <end position="113"/>
    </location>
</feature>
<sequence>MPCPAGSSSFQSSYRLPGRIGHASPQPMVMTTSDALTASKSLRNFHRERRVVVEPERLDALRTSLRLDDTESDMSYLFGKQLQEADVIALNKIDLLGTAEAAAVIADLRERYPTAAVLGYSAKTGDGLEELVPLWLGSEPARRGLDVDYDRYAKAEAAPAWLNLGLDVAAAEGFDPDAWARGLLEHLSAAAARNGWMTAG</sequence>
<dbReference type="Pfam" id="PF02492">
    <property type="entry name" value="cobW"/>
    <property type="match status" value="1"/>
</dbReference>
<reference evidence="3 4" key="1">
    <citation type="submission" date="2019-07" db="EMBL/GenBank/DDBJ databases">
        <title>Microbispora hainanensis DSM 45428.</title>
        <authorList>
            <person name="Thawai C."/>
        </authorList>
    </citation>
    <scope>NUCLEOTIDE SEQUENCE [LARGE SCALE GENOMIC DNA]</scope>
    <source>
        <strain evidence="3 4">DSM 45428</strain>
    </source>
</reference>
<evidence type="ECO:0000256" key="1">
    <source>
        <dbReference type="SAM" id="MobiDB-lite"/>
    </source>
</evidence>